<keyword evidence="1" id="KW-0472">Membrane</keyword>
<feature type="transmembrane region" description="Helical" evidence="1">
    <location>
        <begin position="56"/>
        <end position="89"/>
    </location>
</feature>
<sequence>MRRDSAYKEVLKTLFLLVLIVSYGALTDMLYYLPPLLGVAFVLFCNFMEKGKIHYLFPIVIFLLFFEATKGFLWLSSIIFFLISYYLVVPKVKQVLGCEKCLIPLFVFYAYFGFYLFSNAMGLLLGAGTPSISTLLLYFAIVESFFLVILL</sequence>
<name>Q7MQR8_WOLSU</name>
<protein>
    <recommendedName>
        <fullName evidence="4">Apolipoprotein N-acyltransferase</fullName>
    </recommendedName>
</protein>
<dbReference type="Proteomes" id="UP000000422">
    <property type="component" value="Chromosome"/>
</dbReference>
<keyword evidence="1" id="KW-1133">Transmembrane helix</keyword>
<evidence type="ECO:0008006" key="4">
    <source>
        <dbReference type="Google" id="ProtNLM"/>
    </source>
</evidence>
<evidence type="ECO:0000256" key="1">
    <source>
        <dbReference type="SAM" id="Phobius"/>
    </source>
</evidence>
<reference evidence="2 3" key="1">
    <citation type="journal article" date="2003" name="Proc. Natl. Acad. Sci. U.S.A.">
        <title>Complete genome sequence and analysis of Wolinella succinogenes.</title>
        <authorList>
            <person name="Baar C."/>
            <person name="Eppinger M."/>
            <person name="Raddatz G."/>
            <person name="Simon JM."/>
            <person name="Lanz C."/>
            <person name="Klimmek O."/>
            <person name="Nandakumar R."/>
            <person name="Gross R."/>
            <person name="Rosinus A."/>
            <person name="Keller H."/>
            <person name="Jagtap P."/>
            <person name="Linke B."/>
            <person name="Meyer F."/>
            <person name="Lederer H."/>
            <person name="Schuster S.C."/>
        </authorList>
    </citation>
    <scope>NUCLEOTIDE SEQUENCE [LARGE SCALE GENOMIC DNA]</scope>
    <source>
        <strain evidence="3">ATCC 29543 / DSM 1740 / CCUG 13145 / JCM 31913 / LMG 7466 / NCTC 11488 / FDC 602W</strain>
    </source>
</reference>
<gene>
    <name evidence="2" type="ordered locus">WS2063</name>
</gene>
<feature type="transmembrane region" description="Helical" evidence="1">
    <location>
        <begin position="12"/>
        <end position="33"/>
    </location>
</feature>
<proteinExistence type="predicted"/>
<dbReference type="AlphaFoldDB" id="Q7MQR8"/>
<keyword evidence="1" id="KW-0812">Transmembrane</keyword>
<dbReference type="HOGENOM" id="CLU_1730691_0_0_7"/>
<feature type="transmembrane region" description="Helical" evidence="1">
    <location>
        <begin position="101"/>
        <end position="125"/>
    </location>
</feature>
<evidence type="ECO:0000313" key="2">
    <source>
        <dbReference type="EMBL" id="CAE11063.1"/>
    </source>
</evidence>
<dbReference type="KEGG" id="wsu:WS2063"/>
<dbReference type="EMBL" id="BX571662">
    <property type="protein sequence ID" value="CAE11063.1"/>
    <property type="molecule type" value="Genomic_DNA"/>
</dbReference>
<evidence type="ECO:0000313" key="3">
    <source>
        <dbReference type="Proteomes" id="UP000000422"/>
    </source>
</evidence>
<dbReference type="STRING" id="273121.WS2063"/>
<feature type="transmembrane region" description="Helical" evidence="1">
    <location>
        <begin position="131"/>
        <end position="150"/>
    </location>
</feature>
<keyword evidence="3" id="KW-1185">Reference proteome</keyword>
<accession>Q7MQR8</accession>
<organism evidence="3">
    <name type="scientific">Wolinella succinogenes (strain ATCC 29543 / DSM 1740 / CCUG 13145 / JCM 31913 / LMG 7466 / NCTC 11488 / FDC 602W)</name>
    <name type="common">Vibrio succinogenes</name>
    <dbReference type="NCBI Taxonomy" id="273121"/>
    <lineage>
        <taxon>Bacteria</taxon>
        <taxon>Pseudomonadati</taxon>
        <taxon>Campylobacterota</taxon>
        <taxon>Epsilonproteobacteria</taxon>
        <taxon>Campylobacterales</taxon>
        <taxon>Helicobacteraceae</taxon>
        <taxon>Wolinella</taxon>
    </lineage>
</organism>
<dbReference type="eggNOG" id="ENOG50319J3">
    <property type="taxonomic scope" value="Bacteria"/>
</dbReference>